<dbReference type="OrthoDB" id="6053567at2"/>
<dbReference type="GO" id="GO:0019867">
    <property type="term" value="C:outer membrane"/>
    <property type="evidence" value="ECO:0007669"/>
    <property type="project" value="InterPro"/>
</dbReference>
<dbReference type="InterPro" id="IPR005546">
    <property type="entry name" value="Autotransporte_beta"/>
</dbReference>
<protein>
    <submittedName>
        <fullName evidence="2">Autotransporter domain-containing protein</fullName>
    </submittedName>
</protein>
<sequence>DSVLQGSWLKTRSQSDDNTQFNTRGYALATSLEGGYPLLNQGGWKLEPQVRVVWQYQKLGNTDDGLTNIHFEDYQSLQASAGIRLANSGIIGSKKYALWLNPRVGREFMGTSRTDFAAVNGESSTVALTTKNRGETGAMVIGGSIGLNQTLSLYTSANWSQRFDNNERSLDASVGVRGTW</sequence>
<evidence type="ECO:0000313" key="3">
    <source>
        <dbReference type="Proteomes" id="UP000268615"/>
    </source>
</evidence>
<gene>
    <name evidence="2" type="ORF">EHN07_05105</name>
</gene>
<dbReference type="NCBIfam" id="TIGR01414">
    <property type="entry name" value="autotrans_barl"/>
    <property type="match status" value="1"/>
</dbReference>
<dbReference type="Gene3D" id="2.40.128.130">
    <property type="entry name" value="Autotransporter beta-domain"/>
    <property type="match status" value="1"/>
</dbReference>
<dbReference type="AlphaFoldDB" id="A0A3N5DQX0"/>
<dbReference type="Proteomes" id="UP000268615">
    <property type="component" value="Unassembled WGS sequence"/>
</dbReference>
<name>A0A3N5DQX0_9ENTR</name>
<comment type="caution">
    <text evidence="2">The sequence shown here is derived from an EMBL/GenBank/DDBJ whole genome shotgun (WGS) entry which is preliminary data.</text>
</comment>
<dbReference type="InterPro" id="IPR036709">
    <property type="entry name" value="Autotransporte_beta_dom_sf"/>
</dbReference>
<keyword evidence="3" id="KW-1185">Reference proteome</keyword>
<reference evidence="2 3" key="1">
    <citation type="submission" date="2018-11" db="EMBL/GenBank/DDBJ databases">
        <title>Draft genome sequence of Buttiauxella warmboldiae CCUG 35512.</title>
        <authorList>
            <person name="Salva-Serra F."/>
            <person name="Marathe N."/>
            <person name="Moore E."/>
            <person name="Svensson L."/>
            <person name="Engstrom-Jakobsson H."/>
        </authorList>
    </citation>
    <scope>NUCLEOTIDE SEQUENCE [LARGE SCALE GENOMIC DNA]</scope>
    <source>
        <strain evidence="2 3">CCUG 35512</strain>
    </source>
</reference>
<dbReference type="Pfam" id="PF03797">
    <property type="entry name" value="Autotransporter"/>
    <property type="match status" value="1"/>
</dbReference>
<feature type="domain" description="Autotransporter" evidence="1">
    <location>
        <begin position="1"/>
        <end position="180"/>
    </location>
</feature>
<dbReference type="RefSeq" id="WP_124023113.1">
    <property type="nucleotide sequence ID" value="NZ_RPOH01000017.1"/>
</dbReference>
<evidence type="ECO:0000259" key="1">
    <source>
        <dbReference type="PROSITE" id="PS51208"/>
    </source>
</evidence>
<dbReference type="SUPFAM" id="SSF103515">
    <property type="entry name" value="Autotransporter"/>
    <property type="match status" value="1"/>
</dbReference>
<evidence type="ECO:0000313" key="2">
    <source>
        <dbReference type="EMBL" id="RPH29591.1"/>
    </source>
</evidence>
<dbReference type="PROSITE" id="PS51208">
    <property type="entry name" value="AUTOTRANSPORTER"/>
    <property type="match status" value="1"/>
</dbReference>
<dbReference type="InterPro" id="IPR006315">
    <property type="entry name" value="OM_autotransptr_brl_dom"/>
</dbReference>
<feature type="non-terminal residue" evidence="2">
    <location>
        <position position="1"/>
    </location>
</feature>
<accession>A0A3N5DQX0</accession>
<proteinExistence type="predicted"/>
<dbReference type="EMBL" id="RPOH01000017">
    <property type="protein sequence ID" value="RPH29591.1"/>
    <property type="molecule type" value="Genomic_DNA"/>
</dbReference>
<organism evidence="2 3">
    <name type="scientific">Buttiauxella warmboldiae</name>
    <dbReference type="NCBI Taxonomy" id="82993"/>
    <lineage>
        <taxon>Bacteria</taxon>
        <taxon>Pseudomonadati</taxon>
        <taxon>Pseudomonadota</taxon>
        <taxon>Gammaproteobacteria</taxon>
        <taxon>Enterobacterales</taxon>
        <taxon>Enterobacteriaceae</taxon>
        <taxon>Buttiauxella</taxon>
    </lineage>
</organism>